<dbReference type="SUPFAM" id="SSF51110">
    <property type="entry name" value="alpha-D-mannose-specific plant lectins"/>
    <property type="match status" value="1"/>
</dbReference>
<dbReference type="HOGENOM" id="CLU_085877_0_0_1"/>
<organism evidence="4">
    <name type="scientific">Selaginella moellendorffii</name>
    <name type="common">Spikemoss</name>
    <dbReference type="NCBI Taxonomy" id="88036"/>
    <lineage>
        <taxon>Eukaryota</taxon>
        <taxon>Viridiplantae</taxon>
        <taxon>Streptophyta</taxon>
        <taxon>Embryophyta</taxon>
        <taxon>Tracheophyta</taxon>
        <taxon>Lycopodiopsida</taxon>
        <taxon>Selaginellales</taxon>
        <taxon>Selaginellaceae</taxon>
        <taxon>Selaginella</taxon>
    </lineage>
</organism>
<dbReference type="InterPro" id="IPR001480">
    <property type="entry name" value="Bulb-type_lectin_dom"/>
</dbReference>
<keyword evidence="1" id="KW-0732">Signal</keyword>
<evidence type="ECO:0000256" key="1">
    <source>
        <dbReference type="SAM" id="SignalP"/>
    </source>
</evidence>
<dbReference type="InParanoid" id="D8TGC0"/>
<proteinExistence type="predicted"/>
<dbReference type="AlphaFoldDB" id="D8TGC0"/>
<dbReference type="Gene3D" id="2.90.10.10">
    <property type="entry name" value="Bulb-type lectin domain"/>
    <property type="match status" value="1"/>
</dbReference>
<evidence type="ECO:0000259" key="2">
    <source>
        <dbReference type="PROSITE" id="PS50927"/>
    </source>
</evidence>
<protein>
    <recommendedName>
        <fullName evidence="2">Bulb-type lectin domain-containing protein</fullName>
    </recommendedName>
</protein>
<feature type="signal peptide" evidence="1">
    <location>
        <begin position="1"/>
        <end position="19"/>
    </location>
</feature>
<dbReference type="Proteomes" id="UP000001514">
    <property type="component" value="Unassembled WGS sequence"/>
</dbReference>
<keyword evidence="4" id="KW-1185">Reference proteome</keyword>
<reference evidence="3 4" key="1">
    <citation type="journal article" date="2011" name="Science">
        <title>The Selaginella genome identifies genetic changes associated with the evolution of vascular plants.</title>
        <authorList>
            <person name="Banks J.A."/>
            <person name="Nishiyama T."/>
            <person name="Hasebe M."/>
            <person name="Bowman J.L."/>
            <person name="Gribskov M."/>
            <person name="dePamphilis C."/>
            <person name="Albert V.A."/>
            <person name="Aono N."/>
            <person name="Aoyama T."/>
            <person name="Ambrose B.A."/>
            <person name="Ashton N.W."/>
            <person name="Axtell M.J."/>
            <person name="Barker E."/>
            <person name="Barker M.S."/>
            <person name="Bennetzen J.L."/>
            <person name="Bonawitz N.D."/>
            <person name="Chapple C."/>
            <person name="Cheng C."/>
            <person name="Correa L.G."/>
            <person name="Dacre M."/>
            <person name="DeBarry J."/>
            <person name="Dreyer I."/>
            <person name="Elias M."/>
            <person name="Engstrom E.M."/>
            <person name="Estelle M."/>
            <person name="Feng L."/>
            <person name="Finet C."/>
            <person name="Floyd S.K."/>
            <person name="Frommer W.B."/>
            <person name="Fujita T."/>
            <person name="Gramzow L."/>
            <person name="Gutensohn M."/>
            <person name="Harholt J."/>
            <person name="Hattori M."/>
            <person name="Heyl A."/>
            <person name="Hirai T."/>
            <person name="Hiwatashi Y."/>
            <person name="Ishikawa M."/>
            <person name="Iwata M."/>
            <person name="Karol K.G."/>
            <person name="Koehler B."/>
            <person name="Kolukisaoglu U."/>
            <person name="Kubo M."/>
            <person name="Kurata T."/>
            <person name="Lalonde S."/>
            <person name="Li K."/>
            <person name="Li Y."/>
            <person name="Litt A."/>
            <person name="Lyons E."/>
            <person name="Manning G."/>
            <person name="Maruyama T."/>
            <person name="Michael T.P."/>
            <person name="Mikami K."/>
            <person name="Miyazaki S."/>
            <person name="Morinaga S."/>
            <person name="Murata T."/>
            <person name="Mueller-Roeber B."/>
            <person name="Nelson D.R."/>
            <person name="Obara M."/>
            <person name="Oguri Y."/>
            <person name="Olmstead R.G."/>
            <person name="Onodera N."/>
            <person name="Petersen B.L."/>
            <person name="Pils B."/>
            <person name="Prigge M."/>
            <person name="Rensing S.A."/>
            <person name="Riano-Pachon D.M."/>
            <person name="Roberts A.W."/>
            <person name="Sato Y."/>
            <person name="Scheller H.V."/>
            <person name="Schulz B."/>
            <person name="Schulz C."/>
            <person name="Shakirov E.V."/>
            <person name="Shibagaki N."/>
            <person name="Shinohara N."/>
            <person name="Shippen D.E."/>
            <person name="Soerensen I."/>
            <person name="Sotooka R."/>
            <person name="Sugimoto N."/>
            <person name="Sugita M."/>
            <person name="Sumikawa N."/>
            <person name="Tanurdzic M."/>
            <person name="Theissen G."/>
            <person name="Ulvskov P."/>
            <person name="Wakazuki S."/>
            <person name="Weng J.K."/>
            <person name="Willats W.W."/>
            <person name="Wipf D."/>
            <person name="Wolf P.G."/>
            <person name="Yang L."/>
            <person name="Zimmer A.D."/>
            <person name="Zhu Q."/>
            <person name="Mitros T."/>
            <person name="Hellsten U."/>
            <person name="Loque D."/>
            <person name="Otillar R."/>
            <person name="Salamov A."/>
            <person name="Schmutz J."/>
            <person name="Shapiro H."/>
            <person name="Lindquist E."/>
            <person name="Lucas S."/>
            <person name="Rokhsar D."/>
            <person name="Grigoriev I.V."/>
        </authorList>
    </citation>
    <scope>NUCLEOTIDE SEQUENCE [LARGE SCALE GENOMIC DNA]</scope>
</reference>
<sequence>MSLLLVASMLCLCLVVSHGVSINPTGSPGRLTQQGAGVLMNEVVNFLRIVPYRDTYYAGQILVDKIINVEGRSVWVEAWLLNEESCSSDPQWSNLVPWKRLNKYAVELLLHLGEQAIRGGFASIVGTEHILQIRCQETGDTSTGARAAAQPGVLALELARPNVQGDCDPKLNTLFSKVDYTDKYEDGTYIYTNHYLRSANACYTLMGKRFSGQGSNCYAVLHKNGVLAVYERENENPAWESEIAEDATASYAASLQDDGNFVIYKYTPFDGMDHVKAIWASYV</sequence>
<evidence type="ECO:0000313" key="3">
    <source>
        <dbReference type="EMBL" id="EFJ04294.1"/>
    </source>
</evidence>
<dbReference type="Gramene" id="EFJ04294">
    <property type="protein sequence ID" value="EFJ04294"/>
    <property type="gene ID" value="SELMODRAFT_432543"/>
</dbReference>
<evidence type="ECO:0000313" key="4">
    <source>
        <dbReference type="Proteomes" id="UP000001514"/>
    </source>
</evidence>
<dbReference type="PROSITE" id="PS50927">
    <property type="entry name" value="BULB_LECTIN"/>
    <property type="match status" value="1"/>
</dbReference>
<name>D8TGC0_SELML</name>
<dbReference type="InterPro" id="IPR036426">
    <property type="entry name" value="Bulb-type_lectin_dom_sf"/>
</dbReference>
<dbReference type="KEGG" id="smo:SELMODRAFT_432543"/>
<gene>
    <name evidence="3" type="ORF">SELMODRAFT_432543</name>
</gene>
<accession>D8TGC0</accession>
<feature type="chain" id="PRO_5003123570" description="Bulb-type lectin domain-containing protein" evidence="1">
    <location>
        <begin position="20"/>
        <end position="283"/>
    </location>
</feature>
<dbReference type="EMBL" id="GL378005">
    <property type="protein sequence ID" value="EFJ04294.1"/>
    <property type="molecule type" value="Genomic_DNA"/>
</dbReference>
<feature type="domain" description="Bulb-type lectin" evidence="2">
    <location>
        <begin position="181"/>
        <end position="283"/>
    </location>
</feature>